<keyword evidence="3 7" id="KW-0479">Metal-binding</keyword>
<dbReference type="EMBL" id="FOHX01000027">
    <property type="protein sequence ID" value="SEU46362.1"/>
    <property type="molecule type" value="Genomic_DNA"/>
</dbReference>
<dbReference type="FunFam" id="1.10.630.10:FF:000018">
    <property type="entry name" value="Cytochrome P450 monooxygenase"/>
    <property type="match status" value="1"/>
</dbReference>
<sequence>MSVISYSPYDRAMHEDPYPTYARLREQAPLYRNDELDFWALTRHADVHAAGRDPNTYSNSYGVDLGLWSKDMARRQSFIAMDPPEHTQFRALISRAFTPRRVGELEPFVRRITRERLRAVLDAGGDFDFIHLVQDIPADVISELVGVPAADRKQILAWSNDNILRDETTGAVTEASAAATLNLVTYYAELIAERRARPGNDMVSALIEAEIDGQRLSDQDVGAVLLLLGVAGNESTTKVLGNAWLQAARHPDQRSVVFGDPARIGDWVEETLRFDSSGHMTARHVTRDVEWYGTTVPAGARMLLIFAAANRDPAVFSDPDVFDLGRDRSRTLAFGTGPHFCLGASLARLENRVVLEELVTAVHEDYQVGEPVRVYHPSIHGLSSLPTTVRAR</sequence>
<reference evidence="8 9" key="1">
    <citation type="submission" date="2016-10" db="EMBL/GenBank/DDBJ databases">
        <authorList>
            <person name="de Groot N.N."/>
        </authorList>
    </citation>
    <scope>NUCLEOTIDE SEQUENCE [LARGE SCALE GENOMIC DNA]</scope>
    <source>
        <strain evidence="8 9">CGMCC 4.5598</strain>
    </source>
</reference>
<dbReference type="RefSeq" id="WP_177241227.1">
    <property type="nucleotide sequence ID" value="NZ_FOHX01000027.1"/>
</dbReference>
<dbReference type="InterPro" id="IPR002397">
    <property type="entry name" value="Cyt_P450_B"/>
</dbReference>
<evidence type="ECO:0000256" key="3">
    <source>
        <dbReference type="ARBA" id="ARBA00022723"/>
    </source>
</evidence>
<evidence type="ECO:0000256" key="4">
    <source>
        <dbReference type="ARBA" id="ARBA00023002"/>
    </source>
</evidence>
<dbReference type="Proteomes" id="UP000199361">
    <property type="component" value="Unassembled WGS sequence"/>
</dbReference>
<dbReference type="GO" id="GO:0005506">
    <property type="term" value="F:iron ion binding"/>
    <property type="evidence" value="ECO:0007669"/>
    <property type="project" value="InterPro"/>
</dbReference>
<dbReference type="Gene3D" id="1.10.630.10">
    <property type="entry name" value="Cytochrome P450"/>
    <property type="match status" value="1"/>
</dbReference>
<evidence type="ECO:0000256" key="2">
    <source>
        <dbReference type="ARBA" id="ARBA00022617"/>
    </source>
</evidence>
<dbReference type="InterPro" id="IPR036396">
    <property type="entry name" value="Cyt_P450_sf"/>
</dbReference>
<dbReference type="PANTHER" id="PTHR46696:SF4">
    <property type="entry name" value="BIOTIN BIOSYNTHESIS CYTOCHROME P450"/>
    <property type="match status" value="1"/>
</dbReference>
<dbReference type="GO" id="GO:0020037">
    <property type="term" value="F:heme binding"/>
    <property type="evidence" value="ECO:0007669"/>
    <property type="project" value="InterPro"/>
</dbReference>
<dbReference type="GO" id="GO:0008395">
    <property type="term" value="F:steroid hydroxylase activity"/>
    <property type="evidence" value="ECO:0007669"/>
    <property type="project" value="TreeGrafter"/>
</dbReference>
<evidence type="ECO:0008006" key="10">
    <source>
        <dbReference type="Google" id="ProtNLM"/>
    </source>
</evidence>
<protein>
    <recommendedName>
        <fullName evidence="10">Cytochrome P450</fullName>
    </recommendedName>
</protein>
<dbReference type="SUPFAM" id="SSF48264">
    <property type="entry name" value="Cytochrome P450"/>
    <property type="match status" value="1"/>
</dbReference>
<gene>
    <name evidence="8" type="ORF">SAMN05421811_12712</name>
</gene>
<evidence type="ECO:0000256" key="7">
    <source>
        <dbReference type="RuleBase" id="RU000461"/>
    </source>
</evidence>
<name>A0A1I0LUJ3_9ACTN</name>
<dbReference type="GO" id="GO:0036199">
    <property type="term" value="F:cholest-4-en-3-one 26-monooxygenase activity"/>
    <property type="evidence" value="ECO:0007669"/>
    <property type="project" value="TreeGrafter"/>
</dbReference>
<evidence type="ECO:0000313" key="8">
    <source>
        <dbReference type="EMBL" id="SEU46362.1"/>
    </source>
</evidence>
<dbReference type="AlphaFoldDB" id="A0A1I0LUJ3"/>
<evidence type="ECO:0000313" key="9">
    <source>
        <dbReference type="Proteomes" id="UP000199361"/>
    </source>
</evidence>
<dbReference type="InterPro" id="IPR017972">
    <property type="entry name" value="Cyt_P450_CS"/>
</dbReference>
<comment type="similarity">
    <text evidence="1 7">Belongs to the cytochrome P450 family.</text>
</comment>
<evidence type="ECO:0000256" key="6">
    <source>
        <dbReference type="ARBA" id="ARBA00023033"/>
    </source>
</evidence>
<dbReference type="STRING" id="568860.SAMN05421811_12712"/>
<keyword evidence="9" id="KW-1185">Reference proteome</keyword>
<organism evidence="8 9">
    <name type="scientific">Nonomuraea wenchangensis</name>
    <dbReference type="NCBI Taxonomy" id="568860"/>
    <lineage>
        <taxon>Bacteria</taxon>
        <taxon>Bacillati</taxon>
        <taxon>Actinomycetota</taxon>
        <taxon>Actinomycetes</taxon>
        <taxon>Streptosporangiales</taxon>
        <taxon>Streptosporangiaceae</taxon>
        <taxon>Nonomuraea</taxon>
    </lineage>
</organism>
<keyword evidence="6 7" id="KW-0503">Monooxygenase</keyword>
<keyword evidence="5 7" id="KW-0408">Iron</keyword>
<keyword evidence="2 7" id="KW-0349">Heme</keyword>
<dbReference type="PANTHER" id="PTHR46696">
    <property type="entry name" value="P450, PUTATIVE (EUROFUNG)-RELATED"/>
    <property type="match status" value="1"/>
</dbReference>
<evidence type="ECO:0000256" key="1">
    <source>
        <dbReference type="ARBA" id="ARBA00010617"/>
    </source>
</evidence>
<keyword evidence="4 7" id="KW-0560">Oxidoreductase</keyword>
<dbReference type="GO" id="GO:0006707">
    <property type="term" value="P:cholesterol catabolic process"/>
    <property type="evidence" value="ECO:0007669"/>
    <property type="project" value="TreeGrafter"/>
</dbReference>
<dbReference type="PRINTS" id="PR00359">
    <property type="entry name" value="BP450"/>
</dbReference>
<accession>A0A1I0LUJ3</accession>
<dbReference type="InterPro" id="IPR001128">
    <property type="entry name" value="Cyt_P450"/>
</dbReference>
<evidence type="ECO:0000256" key="5">
    <source>
        <dbReference type="ARBA" id="ARBA00023004"/>
    </source>
</evidence>
<dbReference type="Pfam" id="PF00067">
    <property type="entry name" value="p450"/>
    <property type="match status" value="1"/>
</dbReference>
<proteinExistence type="inferred from homology"/>
<dbReference type="PROSITE" id="PS00086">
    <property type="entry name" value="CYTOCHROME_P450"/>
    <property type="match status" value="1"/>
</dbReference>